<gene>
    <name evidence="1" type="ORF">Sradi_1282600</name>
</gene>
<accession>A0AAW2UTK6</accession>
<dbReference type="InterPro" id="IPR016169">
    <property type="entry name" value="FAD-bd_PCMH_sub2"/>
</dbReference>
<protein>
    <submittedName>
        <fullName evidence="1">Berberine bridge enzyme-like 22</fullName>
    </submittedName>
</protein>
<organism evidence="1">
    <name type="scientific">Sesamum radiatum</name>
    <name type="common">Black benniseed</name>
    <dbReference type="NCBI Taxonomy" id="300843"/>
    <lineage>
        <taxon>Eukaryota</taxon>
        <taxon>Viridiplantae</taxon>
        <taxon>Streptophyta</taxon>
        <taxon>Embryophyta</taxon>
        <taxon>Tracheophyta</taxon>
        <taxon>Spermatophyta</taxon>
        <taxon>Magnoliopsida</taxon>
        <taxon>eudicotyledons</taxon>
        <taxon>Gunneridae</taxon>
        <taxon>Pentapetalae</taxon>
        <taxon>asterids</taxon>
        <taxon>lamiids</taxon>
        <taxon>Lamiales</taxon>
        <taxon>Pedaliaceae</taxon>
        <taxon>Sesamum</taxon>
    </lineage>
</organism>
<dbReference type="EMBL" id="JACGWJ010000005">
    <property type="protein sequence ID" value="KAL0418691.1"/>
    <property type="molecule type" value="Genomic_DNA"/>
</dbReference>
<dbReference type="AlphaFoldDB" id="A0AAW2UTK6"/>
<dbReference type="Gene3D" id="3.40.462.20">
    <property type="match status" value="1"/>
</dbReference>
<dbReference type="Gene3D" id="3.30.465.10">
    <property type="match status" value="1"/>
</dbReference>
<sequence length="90" mass="10233">MVGEWLKIPDNATPFPHRAGNLYKMHHMVFWEAKDADNADKYISWVRKLSDCVTPYVTKSPRGAYFDYRDLDIGVNNNEGPISVETASLG</sequence>
<reference evidence="1" key="2">
    <citation type="journal article" date="2024" name="Plant">
        <title>Genomic evolution and insights into agronomic trait innovations of Sesamum species.</title>
        <authorList>
            <person name="Miao H."/>
            <person name="Wang L."/>
            <person name="Qu L."/>
            <person name="Liu H."/>
            <person name="Sun Y."/>
            <person name="Le M."/>
            <person name="Wang Q."/>
            <person name="Wei S."/>
            <person name="Zheng Y."/>
            <person name="Lin W."/>
            <person name="Duan Y."/>
            <person name="Cao H."/>
            <person name="Xiong S."/>
            <person name="Wang X."/>
            <person name="Wei L."/>
            <person name="Li C."/>
            <person name="Ma Q."/>
            <person name="Ju M."/>
            <person name="Zhao R."/>
            <person name="Li G."/>
            <person name="Mu C."/>
            <person name="Tian Q."/>
            <person name="Mei H."/>
            <person name="Zhang T."/>
            <person name="Gao T."/>
            <person name="Zhang H."/>
        </authorList>
    </citation>
    <scope>NUCLEOTIDE SEQUENCE</scope>
    <source>
        <strain evidence="1">G02</strain>
    </source>
</reference>
<evidence type="ECO:0000313" key="1">
    <source>
        <dbReference type="EMBL" id="KAL0418691.1"/>
    </source>
</evidence>
<proteinExistence type="predicted"/>
<reference evidence="1" key="1">
    <citation type="submission" date="2020-06" db="EMBL/GenBank/DDBJ databases">
        <authorList>
            <person name="Li T."/>
            <person name="Hu X."/>
            <person name="Zhang T."/>
            <person name="Song X."/>
            <person name="Zhang H."/>
            <person name="Dai N."/>
            <person name="Sheng W."/>
            <person name="Hou X."/>
            <person name="Wei L."/>
        </authorList>
    </citation>
    <scope>NUCLEOTIDE SEQUENCE</scope>
    <source>
        <strain evidence="1">G02</strain>
        <tissue evidence="1">Leaf</tissue>
    </source>
</reference>
<comment type="caution">
    <text evidence="1">The sequence shown here is derived from an EMBL/GenBank/DDBJ whole genome shotgun (WGS) entry which is preliminary data.</text>
</comment>
<dbReference type="PANTHER" id="PTHR32448">
    <property type="entry name" value="OS08G0158400 PROTEIN"/>
    <property type="match status" value="1"/>
</dbReference>
<name>A0AAW2UTK6_SESRA</name>